<gene>
    <name evidence="2" type="ORF">NIES46_33200</name>
</gene>
<dbReference type="RefSeq" id="WP_006618958.1">
    <property type="nucleotide sequence ID" value="NZ_BIMW01000125.1"/>
</dbReference>
<dbReference type="GeneID" id="301684110"/>
<accession>A0A5M3T8R7</accession>
<sequence length="138" mass="15979">MQIFKLIVASFLIPLGLIFWLSAATELISPTNISDNPWGKVAGGLILGSIPLFMGGWFMWEWYRERRRELYRRQRYKRSVFLHLIRDNRGLVTVSSLAKAANISPQEAKAFLDRAVSKYHGNSQQLIDGEHYYLFDID</sequence>
<keyword evidence="3" id="KW-1185">Reference proteome</keyword>
<dbReference type="Proteomes" id="UP000326169">
    <property type="component" value="Unassembled WGS sequence"/>
</dbReference>
<keyword evidence="1" id="KW-1133">Transmembrane helix</keyword>
<evidence type="ECO:0000313" key="2">
    <source>
        <dbReference type="EMBL" id="GCE95257.1"/>
    </source>
</evidence>
<evidence type="ECO:0000256" key="1">
    <source>
        <dbReference type="SAM" id="Phobius"/>
    </source>
</evidence>
<feature type="transmembrane region" description="Helical" evidence="1">
    <location>
        <begin position="40"/>
        <end position="63"/>
    </location>
</feature>
<organism evidence="2 3">
    <name type="scientific">Limnospira platensis NIES-46</name>
    <dbReference type="NCBI Taxonomy" id="1236695"/>
    <lineage>
        <taxon>Bacteria</taxon>
        <taxon>Bacillati</taxon>
        <taxon>Cyanobacteriota</taxon>
        <taxon>Cyanophyceae</taxon>
        <taxon>Oscillatoriophycideae</taxon>
        <taxon>Oscillatoriales</taxon>
        <taxon>Sirenicapillariaceae</taxon>
        <taxon>Limnospira</taxon>
    </lineage>
</organism>
<evidence type="ECO:0000313" key="3">
    <source>
        <dbReference type="Proteomes" id="UP000326169"/>
    </source>
</evidence>
<keyword evidence="1" id="KW-0472">Membrane</keyword>
<comment type="caution">
    <text evidence="2">The sequence shown here is derived from an EMBL/GenBank/DDBJ whole genome shotgun (WGS) entry which is preliminary data.</text>
</comment>
<name>A0A5M3T8R7_LIMPL</name>
<proteinExistence type="predicted"/>
<keyword evidence="1" id="KW-0812">Transmembrane</keyword>
<protein>
    <submittedName>
        <fullName evidence="2">Uncharacterized protein</fullName>
    </submittedName>
</protein>
<reference evidence="2 3" key="1">
    <citation type="journal article" date="2019" name="J Genomics">
        <title>The Draft Genome of a Hydrogen-producing Cyanobacterium, Arthrospira platensis NIES-46.</title>
        <authorList>
            <person name="Suzuki S."/>
            <person name="Yamaguchi H."/>
            <person name="Kawachi M."/>
        </authorList>
    </citation>
    <scope>NUCLEOTIDE SEQUENCE [LARGE SCALE GENOMIC DNA]</scope>
    <source>
        <strain evidence="2 3">NIES-46</strain>
    </source>
</reference>
<dbReference type="EMBL" id="BIMW01000125">
    <property type="protein sequence ID" value="GCE95257.1"/>
    <property type="molecule type" value="Genomic_DNA"/>
</dbReference>